<dbReference type="CDD" id="cd09024">
    <property type="entry name" value="Aldose_epim_lacX"/>
    <property type="match status" value="1"/>
</dbReference>
<accession>A0A4Q2U6J6</accession>
<organism evidence="1 2">
    <name type="scientific">Lichenibacterium minor</name>
    <dbReference type="NCBI Taxonomy" id="2316528"/>
    <lineage>
        <taxon>Bacteria</taxon>
        <taxon>Pseudomonadati</taxon>
        <taxon>Pseudomonadota</taxon>
        <taxon>Alphaproteobacteria</taxon>
        <taxon>Hyphomicrobiales</taxon>
        <taxon>Lichenihabitantaceae</taxon>
        <taxon>Lichenibacterium</taxon>
    </lineage>
</organism>
<dbReference type="GO" id="GO:0016853">
    <property type="term" value="F:isomerase activity"/>
    <property type="evidence" value="ECO:0007669"/>
    <property type="project" value="InterPro"/>
</dbReference>
<dbReference type="SUPFAM" id="SSF74650">
    <property type="entry name" value="Galactose mutarotase-like"/>
    <property type="match status" value="1"/>
</dbReference>
<dbReference type="GO" id="GO:0005975">
    <property type="term" value="P:carbohydrate metabolic process"/>
    <property type="evidence" value="ECO:0007669"/>
    <property type="project" value="InterPro"/>
</dbReference>
<dbReference type="Gene3D" id="2.70.98.10">
    <property type="match status" value="1"/>
</dbReference>
<proteinExistence type="predicted"/>
<name>A0A4Q2U6J6_9HYPH</name>
<reference evidence="1 2" key="2">
    <citation type="submission" date="2019-02" db="EMBL/GenBank/DDBJ databases">
        <title>'Lichenibacterium ramalinii' gen. nov. sp. nov., 'Lichenibacterium minor' gen. nov. sp. nov.</title>
        <authorList>
            <person name="Pankratov T."/>
        </authorList>
    </citation>
    <scope>NUCLEOTIDE SEQUENCE [LARGE SCALE GENOMIC DNA]</scope>
    <source>
        <strain evidence="1 2">RmlP026</strain>
    </source>
</reference>
<dbReference type="Pfam" id="PF01263">
    <property type="entry name" value="Aldose_epim"/>
    <property type="match status" value="1"/>
</dbReference>
<dbReference type="RefSeq" id="WP_129226543.1">
    <property type="nucleotide sequence ID" value="NZ_QYBB01000010.1"/>
</dbReference>
<dbReference type="AlphaFoldDB" id="A0A4Q2U6J6"/>
<gene>
    <name evidence="1" type="ORF">D3273_11320</name>
</gene>
<dbReference type="InterPro" id="IPR037481">
    <property type="entry name" value="LacX"/>
</dbReference>
<dbReference type="Proteomes" id="UP000290759">
    <property type="component" value="Unassembled WGS sequence"/>
</dbReference>
<dbReference type="InterPro" id="IPR011013">
    <property type="entry name" value="Gal_mutarotase_sf_dom"/>
</dbReference>
<protein>
    <submittedName>
        <fullName evidence="1">Aldose 1-epimerase family protein</fullName>
    </submittedName>
</protein>
<keyword evidence="2" id="KW-1185">Reference proteome</keyword>
<dbReference type="EMBL" id="QYBB01000010">
    <property type="protein sequence ID" value="RYC32002.1"/>
    <property type="molecule type" value="Genomic_DNA"/>
</dbReference>
<evidence type="ECO:0000313" key="2">
    <source>
        <dbReference type="Proteomes" id="UP000290759"/>
    </source>
</evidence>
<reference evidence="1 2" key="1">
    <citation type="submission" date="2018-12" db="EMBL/GenBank/DDBJ databases">
        <authorList>
            <person name="Grouzdev D.S."/>
            <person name="Krutkina M.S."/>
        </authorList>
    </citation>
    <scope>NUCLEOTIDE SEQUENCE [LARGE SCALE GENOMIC DNA]</scope>
    <source>
        <strain evidence="1 2">RmlP026</strain>
    </source>
</reference>
<dbReference type="InterPro" id="IPR008183">
    <property type="entry name" value="Aldose_1/G6P_1-epimerase"/>
</dbReference>
<dbReference type="GO" id="GO:0030246">
    <property type="term" value="F:carbohydrate binding"/>
    <property type="evidence" value="ECO:0007669"/>
    <property type="project" value="InterPro"/>
</dbReference>
<dbReference type="InterPro" id="IPR014718">
    <property type="entry name" value="GH-type_carb-bd"/>
</dbReference>
<evidence type="ECO:0000313" key="1">
    <source>
        <dbReference type="EMBL" id="RYC32002.1"/>
    </source>
</evidence>
<sequence length="295" mass="31761">MADGDAETIRIGTARLTAEIALRGAELVRLRDEAGRDLLWDGNPAFWSGRSPILFPIVGRLKDDRSSVDGASYPMRQHGIARTAAFSPVETGADACRLRLTADEATRRAYPFDFTLDLDYRIEGATLTLAGTVRNAGAVAMPASFGFHPAFRRPLPYGADPADHVVTFAADEPEPIAAVEGGLLSERREPSPVRGRRLDLGPHLFDADALVFLAPRSRSVHYGPPVGRGLRVDFPDMPQLGIWSKPGAPFLCIEPWSGYASPVGFDGPLAEKPGMTILAPGEARVFSMSVTLDAP</sequence>
<comment type="caution">
    <text evidence="1">The sequence shown here is derived from an EMBL/GenBank/DDBJ whole genome shotgun (WGS) entry which is preliminary data.</text>
</comment>
<dbReference type="OrthoDB" id="9795355at2"/>